<keyword evidence="1 2" id="KW-0694">RNA-binding</keyword>
<dbReference type="InterPro" id="IPR012677">
    <property type="entry name" value="Nucleotide-bd_a/b_plait_sf"/>
</dbReference>
<dbReference type="AlphaFoldDB" id="A0A7R9DJS0"/>
<gene>
    <name evidence="5" type="ORF">TPSB3V08_LOCUS10654</name>
</gene>
<dbReference type="GO" id="GO:0005829">
    <property type="term" value="C:cytosol"/>
    <property type="evidence" value="ECO:0007669"/>
    <property type="project" value="TreeGrafter"/>
</dbReference>
<feature type="compositionally biased region" description="Polar residues" evidence="3">
    <location>
        <begin position="119"/>
        <end position="135"/>
    </location>
</feature>
<dbReference type="PROSITE" id="PS50102">
    <property type="entry name" value="RRM"/>
    <property type="match status" value="1"/>
</dbReference>
<evidence type="ECO:0000259" key="4">
    <source>
        <dbReference type="PROSITE" id="PS50102"/>
    </source>
</evidence>
<feature type="domain" description="RRM" evidence="4">
    <location>
        <begin position="23"/>
        <end position="107"/>
    </location>
</feature>
<dbReference type="SUPFAM" id="SSF54928">
    <property type="entry name" value="RNA-binding domain, RBD"/>
    <property type="match status" value="1"/>
</dbReference>
<protein>
    <recommendedName>
        <fullName evidence="4">RRM domain-containing protein</fullName>
    </recommendedName>
</protein>
<dbReference type="InterPro" id="IPR000504">
    <property type="entry name" value="RRM_dom"/>
</dbReference>
<feature type="region of interest" description="Disordered" evidence="3">
    <location>
        <begin position="111"/>
        <end position="180"/>
    </location>
</feature>
<evidence type="ECO:0000313" key="5">
    <source>
        <dbReference type="EMBL" id="CAD7415912.1"/>
    </source>
</evidence>
<dbReference type="InterPro" id="IPR039539">
    <property type="entry name" value="Ras_GTPase_bind_prot"/>
</dbReference>
<feature type="compositionally biased region" description="Low complexity" evidence="3">
    <location>
        <begin position="136"/>
        <end position="180"/>
    </location>
</feature>
<dbReference type="SMART" id="SM00360">
    <property type="entry name" value="RRM"/>
    <property type="match status" value="1"/>
</dbReference>
<dbReference type="EMBL" id="OD010088">
    <property type="protein sequence ID" value="CAD7415912.1"/>
    <property type="molecule type" value="Genomic_DNA"/>
</dbReference>
<dbReference type="InterPro" id="IPR035979">
    <property type="entry name" value="RBD_domain_sf"/>
</dbReference>
<dbReference type="PANTHER" id="PTHR10693">
    <property type="entry name" value="RAS GTPASE-ACTIVATING PROTEIN-BINDING PROTEIN"/>
    <property type="match status" value="1"/>
</dbReference>
<evidence type="ECO:0000256" key="2">
    <source>
        <dbReference type="PROSITE-ProRule" id="PRU00176"/>
    </source>
</evidence>
<dbReference type="GO" id="GO:0003729">
    <property type="term" value="F:mRNA binding"/>
    <property type="evidence" value="ECO:0007669"/>
    <property type="project" value="TreeGrafter"/>
</dbReference>
<dbReference type="GO" id="GO:1990904">
    <property type="term" value="C:ribonucleoprotein complex"/>
    <property type="evidence" value="ECO:0007669"/>
    <property type="project" value="TreeGrafter"/>
</dbReference>
<proteinExistence type="predicted"/>
<evidence type="ECO:0000256" key="3">
    <source>
        <dbReference type="SAM" id="MobiDB-lite"/>
    </source>
</evidence>
<organism evidence="5">
    <name type="scientific">Timema poppense</name>
    <name type="common">Walking stick</name>
    <dbReference type="NCBI Taxonomy" id="170557"/>
    <lineage>
        <taxon>Eukaryota</taxon>
        <taxon>Metazoa</taxon>
        <taxon>Ecdysozoa</taxon>
        <taxon>Arthropoda</taxon>
        <taxon>Hexapoda</taxon>
        <taxon>Insecta</taxon>
        <taxon>Pterygota</taxon>
        <taxon>Neoptera</taxon>
        <taxon>Polyneoptera</taxon>
        <taxon>Phasmatodea</taxon>
        <taxon>Timematodea</taxon>
        <taxon>Timematoidea</taxon>
        <taxon>Timematidae</taxon>
        <taxon>Timema</taxon>
    </lineage>
</organism>
<evidence type="ECO:0000256" key="1">
    <source>
        <dbReference type="ARBA" id="ARBA00022884"/>
    </source>
</evidence>
<reference evidence="5" key="1">
    <citation type="submission" date="2020-11" db="EMBL/GenBank/DDBJ databases">
        <authorList>
            <person name="Tran Van P."/>
        </authorList>
    </citation>
    <scope>NUCLEOTIDE SEQUENCE</scope>
</reference>
<sequence>MLGADGDRRRSGVNMTQQYSDNQQLFLGNLPHAATEDDLKQLFSKFGAVIDLRIHSKTNNKGMNGNRVPNYGFITFEEPSTVQAVLSSRVSQELPHRCTVQAFLSSQVSQELPHRCTDPGSSQQSGESVTTTQMYSRGSSQQSGKSGTTTQMYSSSSSQQSGKSGTTAQMYSSGSSQQSG</sequence>
<dbReference type="Gene3D" id="3.30.70.330">
    <property type="match status" value="1"/>
</dbReference>
<dbReference type="Pfam" id="PF00076">
    <property type="entry name" value="RRM_1"/>
    <property type="match status" value="1"/>
</dbReference>
<accession>A0A7R9DJS0</accession>
<name>A0A7R9DJS0_TIMPO</name>
<dbReference type="PANTHER" id="PTHR10693:SF20">
    <property type="entry name" value="AT27578P"/>
    <property type="match status" value="1"/>
</dbReference>